<protein>
    <submittedName>
        <fullName evidence="1">Uncharacterized protein</fullName>
    </submittedName>
</protein>
<proteinExistence type="predicted"/>
<gene>
    <name evidence="1" type="ORF">HGB48_16965</name>
</gene>
<organism evidence="1 2">
    <name type="scientific">Actinomadura latina</name>
    <dbReference type="NCBI Taxonomy" id="163603"/>
    <lineage>
        <taxon>Bacteria</taxon>
        <taxon>Bacillati</taxon>
        <taxon>Actinomycetota</taxon>
        <taxon>Actinomycetes</taxon>
        <taxon>Streptosporangiales</taxon>
        <taxon>Thermomonosporaceae</taxon>
        <taxon>Actinomadura</taxon>
    </lineage>
</organism>
<evidence type="ECO:0000313" key="1">
    <source>
        <dbReference type="EMBL" id="NKZ05422.1"/>
    </source>
</evidence>
<accession>A0A846Z2P9</accession>
<reference evidence="1 2" key="1">
    <citation type="submission" date="2020-04" db="EMBL/GenBank/DDBJ databases">
        <title>MicrobeNet Type strains.</title>
        <authorList>
            <person name="Nicholson A.C."/>
        </authorList>
    </citation>
    <scope>NUCLEOTIDE SEQUENCE [LARGE SCALE GENOMIC DNA]</scope>
    <source>
        <strain evidence="1 2">ATCC BAA-277</strain>
    </source>
</reference>
<dbReference type="AlphaFoldDB" id="A0A846Z2P9"/>
<dbReference type="EMBL" id="JAAXPI010000021">
    <property type="protein sequence ID" value="NKZ05422.1"/>
    <property type="molecule type" value="Genomic_DNA"/>
</dbReference>
<comment type="caution">
    <text evidence="1">The sequence shown here is derived from an EMBL/GenBank/DDBJ whole genome shotgun (WGS) entry which is preliminary data.</text>
</comment>
<dbReference type="RefSeq" id="WP_157438439.1">
    <property type="nucleotide sequence ID" value="NZ_JAAXPI010000021.1"/>
</dbReference>
<name>A0A846Z2P9_9ACTN</name>
<sequence>MCEAQGDASGRALPPVPHARAALPDGLRRAFERPAAALVVAAGGGAGGGARSGTA</sequence>
<keyword evidence="2" id="KW-1185">Reference proteome</keyword>
<evidence type="ECO:0000313" key="2">
    <source>
        <dbReference type="Proteomes" id="UP000579250"/>
    </source>
</evidence>
<dbReference type="Proteomes" id="UP000579250">
    <property type="component" value="Unassembled WGS sequence"/>
</dbReference>